<name>A0A8D2IZQ6_VARKO</name>
<dbReference type="InterPro" id="IPR001315">
    <property type="entry name" value="CARD"/>
</dbReference>
<keyword evidence="3" id="KW-1185">Reference proteome</keyword>
<dbReference type="GO" id="GO:0042981">
    <property type="term" value="P:regulation of apoptotic process"/>
    <property type="evidence" value="ECO:0007669"/>
    <property type="project" value="InterPro"/>
</dbReference>
<evidence type="ECO:0000259" key="1">
    <source>
        <dbReference type="PROSITE" id="PS50209"/>
    </source>
</evidence>
<protein>
    <recommendedName>
        <fullName evidence="1">CARD domain-containing protein</fullName>
    </recommendedName>
</protein>
<feature type="domain" description="CARD" evidence="1">
    <location>
        <begin position="1"/>
        <end position="47"/>
    </location>
</feature>
<dbReference type="PROSITE" id="PS50209">
    <property type="entry name" value="CARD"/>
    <property type="match status" value="1"/>
</dbReference>
<reference evidence="2" key="2">
    <citation type="submission" date="2025-09" db="UniProtKB">
        <authorList>
            <consortium name="Ensembl"/>
        </authorList>
    </citation>
    <scope>IDENTIFICATION</scope>
</reference>
<proteinExistence type="predicted"/>
<dbReference type="Gene3D" id="1.10.533.10">
    <property type="entry name" value="Death Domain, Fas"/>
    <property type="match status" value="1"/>
</dbReference>
<dbReference type="Ensembl" id="ENSVKKT00000005158.1">
    <property type="protein sequence ID" value="ENSVKKP00000005020.1"/>
    <property type="gene ID" value="ENSVKKG00000003731.1"/>
</dbReference>
<dbReference type="Pfam" id="PF00619">
    <property type="entry name" value="CARD"/>
    <property type="match status" value="1"/>
</dbReference>
<evidence type="ECO:0000313" key="2">
    <source>
        <dbReference type="Ensembl" id="ENSVKKP00000005020.1"/>
    </source>
</evidence>
<dbReference type="AlphaFoldDB" id="A0A8D2IZQ6"/>
<dbReference type="Proteomes" id="UP000694545">
    <property type="component" value="Unplaced"/>
</dbReference>
<reference evidence="2" key="1">
    <citation type="submission" date="2025-08" db="UniProtKB">
        <authorList>
            <consortium name="Ensembl"/>
        </authorList>
    </citation>
    <scope>IDENTIFICATION</scope>
</reference>
<dbReference type="InterPro" id="IPR011029">
    <property type="entry name" value="DEATH-like_dom_sf"/>
</dbReference>
<accession>A0A8D2IZQ6</accession>
<organism evidence="2 3">
    <name type="scientific">Varanus komodoensis</name>
    <name type="common">Komodo dragon</name>
    <dbReference type="NCBI Taxonomy" id="61221"/>
    <lineage>
        <taxon>Eukaryota</taxon>
        <taxon>Metazoa</taxon>
        <taxon>Chordata</taxon>
        <taxon>Craniata</taxon>
        <taxon>Vertebrata</taxon>
        <taxon>Euteleostomi</taxon>
        <taxon>Lepidosauria</taxon>
        <taxon>Squamata</taxon>
        <taxon>Bifurcata</taxon>
        <taxon>Unidentata</taxon>
        <taxon>Episquamata</taxon>
        <taxon>Toxicofera</taxon>
        <taxon>Anguimorpha</taxon>
        <taxon>Paleoanguimorpha</taxon>
        <taxon>Varanoidea</taxon>
        <taxon>Varanidae</taxon>
        <taxon>Varanus</taxon>
    </lineage>
</organism>
<dbReference type="SUPFAM" id="SSF47986">
    <property type="entry name" value="DEATH domain"/>
    <property type="match status" value="1"/>
</dbReference>
<sequence length="72" mass="8171">EVLNAEERDEVWEKAKKQDQARTLIDLVKRKGPKASQLFIEALQRRDAPFAANGLHLQPACVCPLISDLHNH</sequence>
<evidence type="ECO:0000313" key="3">
    <source>
        <dbReference type="Proteomes" id="UP000694545"/>
    </source>
</evidence>